<name>A0A1A9ARM9_PLAOA</name>
<feature type="transmembrane region" description="Helical" evidence="2">
    <location>
        <begin position="627"/>
        <end position="650"/>
    </location>
</feature>
<reference evidence="5" key="1">
    <citation type="submission" date="2016-05" db="EMBL/GenBank/DDBJ databases">
        <authorList>
            <person name="Naeem Raeece"/>
        </authorList>
    </citation>
    <scope>NUCLEOTIDE SEQUENCE [LARGE SCALE GENOMIC DNA]</scope>
</reference>
<dbReference type="Pfam" id="PF12879">
    <property type="entry name" value="SICA_C"/>
    <property type="match status" value="1"/>
</dbReference>
<organism evidence="4 5">
    <name type="scientific">Plasmodium ovale wallikeri</name>
    <dbReference type="NCBI Taxonomy" id="864142"/>
    <lineage>
        <taxon>Eukaryota</taxon>
        <taxon>Sar</taxon>
        <taxon>Alveolata</taxon>
        <taxon>Apicomplexa</taxon>
        <taxon>Aconoidasida</taxon>
        <taxon>Haemosporida</taxon>
        <taxon>Plasmodiidae</taxon>
        <taxon>Plasmodium</taxon>
        <taxon>Plasmodium (Plasmodium)</taxon>
    </lineage>
</organism>
<feature type="compositionally biased region" description="Polar residues" evidence="1">
    <location>
        <begin position="296"/>
        <end position="339"/>
    </location>
</feature>
<sequence length="959" mass="107994">MADGAGYTTLTRVIPIDFFVGMIKDAIKKLIHTYGHKDCGLRHKELCDEIKKIIFDNKKIVFRLMDQSSTNEWNTKWDKQRNGIFNKLFQDEGFVNMCYPFKKIAHQDLYQLLSRHVNFCKEKDKRRSALGENPSYSECVEYNSWIETEKASFYPVFLRNVSDYSHRTVKKYFSTKKHPGGHNPLPTYLHSKLDCNKYNPSSKEHKQKPVDNAPTKILHLPTEPGVRKESQGKDGGSVSDGDGEIKKNKPDVQILQTKASSSDSLASPISNTKVDSTDNGQNSDLKAKDTHFPSKDQVSTGQATETTDARTSSPQQLPESPTPISSKDSSTAKVLNPPSSVVKDQDTGSNVTPSTTSGTSGATHSTQNLPSLSAPDLSLVQPQPQPPPVNPDLGLAPSKAEASSVSGTSSTIGSTTTDSTAGSPPAQEPLLITVSPQLTTTTSIVTTPIHTQTTTAESGPATTAVSVIGTQPIPSISGNAITTKGSENPKAPLKTKSDTQESISVSPKKQDDLTPPSIGAQSPGPPADPLVDTPHGPQLPAPPSIPPFQLPTLSSGVSPDASHVLHTAVTRPDSPNIIASPRDVSPHSKGTTVDSNTPLPKVTYPSEKPNIASTEFPPLINIIPTTLILLATLTILFLLYKYTPFGLFLGRRRRKKKDLRTVFEIPEESTYESPNETIHEWDDHLGRQIMENDVYVKLLKMNRYKKEMQKKKKKRDTTLIEVHMEILEECKNDEWELHKGDFLEICLQEFVNEKNRTAENWRNAELTVNNIKNDKIIQDAEENEILWNFWMGNYRNILESWKSEEWFQNLKNEWKKERQKNHNKIEENTLKESGMISIECEKDIWKKWISKQATLIEMFKQEDWFKSLIAEQDKEEDNYEINEYINVLNTNMNEVEKEKKYGEFFRKKNIINKLMVQMHMMVLEECKKEEIIENKELCIDNYIQNINKKNNYDERSNIL</sequence>
<feature type="region of interest" description="Disordered" evidence="1">
    <location>
        <begin position="194"/>
        <end position="602"/>
    </location>
</feature>
<feature type="compositionally biased region" description="Polar residues" evidence="1">
    <location>
        <begin position="271"/>
        <end position="284"/>
    </location>
</feature>
<feature type="compositionally biased region" description="Pro residues" evidence="1">
    <location>
        <begin position="537"/>
        <end position="549"/>
    </location>
</feature>
<feature type="domain" description="Schizont-infected cell agglutination C-terminal" evidence="3">
    <location>
        <begin position="661"/>
        <end position="754"/>
    </location>
</feature>
<feature type="compositionally biased region" description="Basic and acidic residues" evidence="1">
    <location>
        <begin position="285"/>
        <end position="294"/>
    </location>
</feature>
<feature type="compositionally biased region" description="Polar residues" evidence="1">
    <location>
        <begin position="588"/>
        <end position="598"/>
    </location>
</feature>
<feature type="compositionally biased region" description="Low complexity" evidence="1">
    <location>
        <begin position="398"/>
        <end position="423"/>
    </location>
</feature>
<feature type="compositionally biased region" description="Low complexity" evidence="1">
    <location>
        <begin position="347"/>
        <end position="366"/>
    </location>
</feature>
<keyword evidence="2" id="KW-1133">Transmembrane helix</keyword>
<feature type="compositionally biased region" description="Low complexity" evidence="1">
    <location>
        <begin position="439"/>
        <end position="455"/>
    </location>
</feature>
<keyword evidence="2" id="KW-0472">Membrane</keyword>
<evidence type="ECO:0000256" key="2">
    <source>
        <dbReference type="SAM" id="Phobius"/>
    </source>
</evidence>
<accession>A0A1A9ARM9</accession>
<evidence type="ECO:0000313" key="4">
    <source>
        <dbReference type="EMBL" id="SBT58873.1"/>
    </source>
</evidence>
<keyword evidence="2" id="KW-0812">Transmembrane</keyword>
<feature type="compositionally biased region" description="Polar residues" evidence="1">
    <location>
        <begin position="456"/>
        <end position="486"/>
    </location>
</feature>
<evidence type="ECO:0000313" key="5">
    <source>
        <dbReference type="Proteomes" id="UP000078550"/>
    </source>
</evidence>
<dbReference type="Proteomes" id="UP000078550">
    <property type="component" value="Unassembled WGS sequence"/>
</dbReference>
<protein>
    <submittedName>
        <fullName evidence="4">STP1 protein</fullName>
    </submittedName>
</protein>
<evidence type="ECO:0000256" key="1">
    <source>
        <dbReference type="SAM" id="MobiDB-lite"/>
    </source>
</evidence>
<dbReference type="EMBL" id="FLRE01002627">
    <property type="protein sequence ID" value="SBT58873.1"/>
    <property type="molecule type" value="Genomic_DNA"/>
</dbReference>
<evidence type="ECO:0000259" key="3">
    <source>
        <dbReference type="Pfam" id="PF12879"/>
    </source>
</evidence>
<proteinExistence type="predicted"/>
<feature type="compositionally biased region" description="Low complexity" evidence="1">
    <location>
        <begin position="260"/>
        <end position="270"/>
    </location>
</feature>
<dbReference type="AlphaFoldDB" id="A0A1A9ARM9"/>
<gene>
    <name evidence="4" type="ORF">POVWA2_088760</name>
</gene>
<dbReference type="InterPro" id="IPR024288">
    <property type="entry name" value="SICA_C"/>
</dbReference>